<dbReference type="RefSeq" id="WP_072596333.1">
    <property type="nucleotide sequence ID" value="NZ_CP018221.1"/>
</dbReference>
<evidence type="ECO:0000313" key="2">
    <source>
        <dbReference type="EMBL" id="API58780.1"/>
    </source>
</evidence>
<dbReference type="KEGG" id="sphj:BSL82_05185"/>
<dbReference type="EMBL" id="CP018221">
    <property type="protein sequence ID" value="API58780.1"/>
    <property type="molecule type" value="Genomic_DNA"/>
</dbReference>
<proteinExistence type="predicted"/>
<dbReference type="AlphaFoldDB" id="A0A1L3ZT56"/>
<keyword evidence="1" id="KW-1133">Transmembrane helix</keyword>
<keyword evidence="3" id="KW-1185">Reference proteome</keyword>
<keyword evidence="1" id="KW-0472">Membrane</keyword>
<sequence length="78" mass="8708">MAMKKDLREARIQTGKDENVRPPHAYWMVAIAGAIFSIRVMLWLLEEARVVDKNDDAVAMLLASVAALFSIGWLAPKP</sequence>
<feature type="transmembrane region" description="Helical" evidence="1">
    <location>
        <begin position="57"/>
        <end position="75"/>
    </location>
</feature>
<dbReference type="Proteomes" id="UP000182063">
    <property type="component" value="Chromosome"/>
</dbReference>
<protein>
    <submittedName>
        <fullName evidence="2">Uncharacterized protein</fullName>
    </submittedName>
</protein>
<name>A0A1L3ZT56_9SPHN</name>
<dbReference type="STRING" id="1921510.BSL82_05185"/>
<organism evidence="2 3">
    <name type="scientific">Tardibacter chloracetimidivorans</name>
    <dbReference type="NCBI Taxonomy" id="1921510"/>
    <lineage>
        <taxon>Bacteria</taxon>
        <taxon>Pseudomonadati</taxon>
        <taxon>Pseudomonadota</taxon>
        <taxon>Alphaproteobacteria</taxon>
        <taxon>Sphingomonadales</taxon>
        <taxon>Sphingomonadaceae</taxon>
        <taxon>Tardibacter</taxon>
    </lineage>
</organism>
<evidence type="ECO:0000313" key="3">
    <source>
        <dbReference type="Proteomes" id="UP000182063"/>
    </source>
</evidence>
<keyword evidence="1" id="KW-0812">Transmembrane</keyword>
<gene>
    <name evidence="2" type="ORF">BSL82_05185</name>
</gene>
<accession>A0A1L3ZT56</accession>
<evidence type="ECO:0000256" key="1">
    <source>
        <dbReference type="SAM" id="Phobius"/>
    </source>
</evidence>
<reference evidence="3" key="1">
    <citation type="submission" date="2016-11" db="EMBL/GenBank/DDBJ databases">
        <title>Complete Genome Sequence of alachlor-degrading Sphingomonas sp. strain JJ-A5.</title>
        <authorList>
            <person name="Lee H."/>
            <person name="Ka J.-O."/>
        </authorList>
    </citation>
    <scope>NUCLEOTIDE SEQUENCE [LARGE SCALE GENOMIC DNA]</scope>
    <source>
        <strain evidence="3">JJ-A5</strain>
    </source>
</reference>
<feature type="transmembrane region" description="Helical" evidence="1">
    <location>
        <begin position="25"/>
        <end position="45"/>
    </location>
</feature>